<gene>
    <name evidence="2" type="ORF">ElyMa_004299400</name>
</gene>
<feature type="region of interest" description="Disordered" evidence="1">
    <location>
        <begin position="96"/>
        <end position="117"/>
    </location>
</feature>
<keyword evidence="3" id="KW-1185">Reference proteome</keyword>
<proteinExistence type="predicted"/>
<keyword evidence="2" id="KW-0548">Nucleotidyltransferase</keyword>
<evidence type="ECO:0000313" key="2">
    <source>
        <dbReference type="EMBL" id="GFR90250.1"/>
    </source>
</evidence>
<keyword evidence="2" id="KW-0695">RNA-directed DNA polymerase</keyword>
<protein>
    <submittedName>
        <fullName evidence="2">Reverse transcriptase and recombinase</fullName>
    </submittedName>
</protein>
<accession>A0AAV4GYL8</accession>
<keyword evidence="2" id="KW-0808">Transferase</keyword>
<dbReference type="AlphaFoldDB" id="A0AAV4GYL8"/>
<sequence>MLNPDLLKSTLQALKFKPNIDLFASRINKQLDKYVSFLPDPDAFSVDAFSINWSHYKFVAFPPFRSCLQDTSKNSGRPGDRGCGCAILAESGILPSSDSDANRQSSHTDCSQQPSSTAINTIQNPQALQALEDASVCRVSGCNMKITAFQKTLSMSLSHHGDLTPGKYTQPTSANGRNLKLRGIHIPHRRL</sequence>
<dbReference type="EMBL" id="BMAT01008659">
    <property type="protein sequence ID" value="GFR90250.1"/>
    <property type="molecule type" value="Genomic_DNA"/>
</dbReference>
<evidence type="ECO:0000313" key="3">
    <source>
        <dbReference type="Proteomes" id="UP000762676"/>
    </source>
</evidence>
<name>A0AAV4GYL8_9GAST</name>
<comment type="caution">
    <text evidence="2">The sequence shown here is derived from an EMBL/GenBank/DDBJ whole genome shotgun (WGS) entry which is preliminary data.</text>
</comment>
<dbReference type="Proteomes" id="UP000762676">
    <property type="component" value="Unassembled WGS sequence"/>
</dbReference>
<evidence type="ECO:0000256" key="1">
    <source>
        <dbReference type="SAM" id="MobiDB-lite"/>
    </source>
</evidence>
<reference evidence="2 3" key="1">
    <citation type="journal article" date="2021" name="Elife">
        <title>Chloroplast acquisition without the gene transfer in kleptoplastic sea slugs, Plakobranchus ocellatus.</title>
        <authorList>
            <person name="Maeda T."/>
            <person name="Takahashi S."/>
            <person name="Yoshida T."/>
            <person name="Shimamura S."/>
            <person name="Takaki Y."/>
            <person name="Nagai Y."/>
            <person name="Toyoda A."/>
            <person name="Suzuki Y."/>
            <person name="Arimoto A."/>
            <person name="Ishii H."/>
            <person name="Satoh N."/>
            <person name="Nishiyama T."/>
            <person name="Hasebe M."/>
            <person name="Maruyama T."/>
            <person name="Minagawa J."/>
            <person name="Obokata J."/>
            <person name="Shigenobu S."/>
        </authorList>
    </citation>
    <scope>NUCLEOTIDE SEQUENCE [LARGE SCALE GENOMIC DNA]</scope>
</reference>
<dbReference type="GO" id="GO:0003964">
    <property type="term" value="F:RNA-directed DNA polymerase activity"/>
    <property type="evidence" value="ECO:0007669"/>
    <property type="project" value="UniProtKB-KW"/>
</dbReference>
<organism evidence="2 3">
    <name type="scientific">Elysia marginata</name>
    <dbReference type="NCBI Taxonomy" id="1093978"/>
    <lineage>
        <taxon>Eukaryota</taxon>
        <taxon>Metazoa</taxon>
        <taxon>Spiralia</taxon>
        <taxon>Lophotrochozoa</taxon>
        <taxon>Mollusca</taxon>
        <taxon>Gastropoda</taxon>
        <taxon>Heterobranchia</taxon>
        <taxon>Euthyneura</taxon>
        <taxon>Panpulmonata</taxon>
        <taxon>Sacoglossa</taxon>
        <taxon>Placobranchoidea</taxon>
        <taxon>Plakobranchidae</taxon>
        <taxon>Elysia</taxon>
    </lineage>
</organism>